<name>A0A4Y6PVE1_PERCE</name>
<accession>A0A4Y6PVE1</accession>
<dbReference type="GO" id="GO:0004527">
    <property type="term" value="F:exonuclease activity"/>
    <property type="evidence" value="ECO:0007669"/>
    <property type="project" value="UniProtKB-KW"/>
</dbReference>
<dbReference type="Proteomes" id="UP000315995">
    <property type="component" value="Chromosome"/>
</dbReference>
<keyword evidence="11" id="KW-0413">Isomerase</keyword>
<dbReference type="InterPro" id="IPR013986">
    <property type="entry name" value="DExx_box_DNA_helicase_dom_sf"/>
</dbReference>
<keyword evidence="19" id="KW-1185">Reference proteome</keyword>
<evidence type="ECO:0000259" key="16">
    <source>
        <dbReference type="PROSITE" id="PS51198"/>
    </source>
</evidence>
<feature type="domain" description="UvrD-like helicase ATP-binding" evidence="16">
    <location>
        <begin position="1"/>
        <end position="303"/>
    </location>
</feature>
<evidence type="ECO:0000256" key="9">
    <source>
        <dbReference type="ARBA" id="ARBA00023125"/>
    </source>
</evidence>
<reference evidence="18 19" key="1">
    <citation type="submission" date="2019-06" db="EMBL/GenBank/DDBJ databases">
        <title>Persicimonas caeni gen. nov., sp. nov., a predatory bacterium isolated from solar saltern.</title>
        <authorList>
            <person name="Wang S."/>
        </authorList>
    </citation>
    <scope>NUCLEOTIDE SEQUENCE [LARGE SCALE GENOMIC DNA]</scope>
    <source>
        <strain evidence="18 19">YN101</strain>
    </source>
</reference>
<dbReference type="SUPFAM" id="SSF52540">
    <property type="entry name" value="P-loop containing nucleoside triphosphate hydrolases"/>
    <property type="match status" value="1"/>
</dbReference>
<dbReference type="InterPro" id="IPR038726">
    <property type="entry name" value="PDDEXK_AddAB-type"/>
</dbReference>
<evidence type="ECO:0000256" key="14">
    <source>
        <dbReference type="ARBA" id="ARBA00048988"/>
    </source>
</evidence>
<dbReference type="PANTHER" id="PTHR11070">
    <property type="entry name" value="UVRD / RECB / PCRA DNA HELICASE FAMILY MEMBER"/>
    <property type="match status" value="1"/>
</dbReference>
<evidence type="ECO:0000256" key="5">
    <source>
        <dbReference type="ARBA" id="ARBA00022801"/>
    </source>
</evidence>
<dbReference type="PROSITE" id="PS51217">
    <property type="entry name" value="UVRD_HELICASE_CTER"/>
    <property type="match status" value="1"/>
</dbReference>
<evidence type="ECO:0000256" key="11">
    <source>
        <dbReference type="ARBA" id="ARBA00023235"/>
    </source>
</evidence>
<comment type="catalytic activity">
    <reaction evidence="14">
        <text>ATP + H2O = ADP + phosphate + H(+)</text>
        <dbReference type="Rhea" id="RHEA:13065"/>
        <dbReference type="ChEBI" id="CHEBI:15377"/>
        <dbReference type="ChEBI" id="CHEBI:15378"/>
        <dbReference type="ChEBI" id="CHEBI:30616"/>
        <dbReference type="ChEBI" id="CHEBI:43474"/>
        <dbReference type="ChEBI" id="CHEBI:456216"/>
        <dbReference type="EC" id="5.6.2.4"/>
    </reaction>
</comment>
<keyword evidence="3 15" id="KW-0547">Nucleotide-binding</keyword>
<evidence type="ECO:0000256" key="12">
    <source>
        <dbReference type="ARBA" id="ARBA00034617"/>
    </source>
</evidence>
<dbReference type="InterPro" id="IPR014017">
    <property type="entry name" value="DNA_helicase_UvrD-like_C"/>
</dbReference>
<evidence type="ECO:0000259" key="17">
    <source>
        <dbReference type="PROSITE" id="PS51217"/>
    </source>
</evidence>
<evidence type="ECO:0000256" key="4">
    <source>
        <dbReference type="ARBA" id="ARBA00022763"/>
    </source>
</evidence>
<dbReference type="PANTHER" id="PTHR11070:SF2">
    <property type="entry name" value="ATP-DEPENDENT DNA HELICASE SRS2"/>
    <property type="match status" value="1"/>
</dbReference>
<keyword evidence="9" id="KW-0238">DNA-binding</keyword>
<dbReference type="RefSeq" id="WP_141198566.1">
    <property type="nucleotide sequence ID" value="NZ_CP041186.1"/>
</dbReference>
<evidence type="ECO:0000256" key="10">
    <source>
        <dbReference type="ARBA" id="ARBA00023204"/>
    </source>
</evidence>
<dbReference type="InterPro" id="IPR014016">
    <property type="entry name" value="UvrD-like_ATP-bd"/>
</dbReference>
<keyword evidence="7" id="KW-0269">Exonuclease</keyword>
<protein>
    <recommendedName>
        <fullName evidence="13">DNA 3'-5' helicase</fullName>
        <ecNumber evidence="13">5.6.2.4</ecNumber>
    </recommendedName>
</protein>
<dbReference type="GO" id="GO:0043138">
    <property type="term" value="F:3'-5' DNA helicase activity"/>
    <property type="evidence" value="ECO:0007669"/>
    <property type="project" value="UniProtKB-EC"/>
</dbReference>
<feature type="binding site" evidence="15">
    <location>
        <begin position="22"/>
        <end position="29"/>
    </location>
    <ligand>
        <name>ATP</name>
        <dbReference type="ChEBI" id="CHEBI:30616"/>
    </ligand>
</feature>
<keyword evidence="4" id="KW-0227">DNA damage</keyword>
<dbReference type="Gene3D" id="3.90.320.10">
    <property type="match status" value="1"/>
</dbReference>
<dbReference type="OrthoDB" id="9810135at2"/>
<dbReference type="Pfam" id="PF12705">
    <property type="entry name" value="PDDEXK_1"/>
    <property type="match status" value="1"/>
</dbReference>
<dbReference type="Gene3D" id="3.40.50.300">
    <property type="entry name" value="P-loop containing nucleotide triphosphate hydrolases"/>
    <property type="match status" value="3"/>
</dbReference>
<dbReference type="InterPro" id="IPR011604">
    <property type="entry name" value="PDDEXK-like_dom_sf"/>
</dbReference>
<organism evidence="18 19">
    <name type="scientific">Persicimonas caeni</name>
    <dbReference type="NCBI Taxonomy" id="2292766"/>
    <lineage>
        <taxon>Bacteria</taxon>
        <taxon>Deltaproteobacteria</taxon>
        <taxon>Bradymonadales</taxon>
        <taxon>Bradymonadaceae</taxon>
        <taxon>Persicimonas</taxon>
    </lineage>
</organism>
<evidence type="ECO:0000256" key="2">
    <source>
        <dbReference type="ARBA" id="ARBA00022722"/>
    </source>
</evidence>
<keyword evidence="6 15" id="KW-0347">Helicase</keyword>
<evidence type="ECO:0000256" key="3">
    <source>
        <dbReference type="ARBA" id="ARBA00022741"/>
    </source>
</evidence>
<gene>
    <name evidence="18" type="ORF">FIV42_15460</name>
</gene>
<comment type="similarity">
    <text evidence="1">Belongs to the helicase family. UvrD subfamily.</text>
</comment>
<keyword evidence="8 15" id="KW-0067">ATP-binding</keyword>
<evidence type="ECO:0000256" key="6">
    <source>
        <dbReference type="ARBA" id="ARBA00022806"/>
    </source>
</evidence>
<dbReference type="EMBL" id="CP041186">
    <property type="protein sequence ID" value="QDG52089.1"/>
    <property type="molecule type" value="Genomic_DNA"/>
</dbReference>
<dbReference type="InterPro" id="IPR027417">
    <property type="entry name" value="P-loop_NTPase"/>
</dbReference>
<dbReference type="EC" id="5.6.2.4" evidence="13"/>
<dbReference type="GO" id="GO:0003677">
    <property type="term" value="F:DNA binding"/>
    <property type="evidence" value="ECO:0007669"/>
    <property type="project" value="UniProtKB-KW"/>
</dbReference>
<dbReference type="GO" id="GO:0005524">
    <property type="term" value="F:ATP binding"/>
    <property type="evidence" value="ECO:0007669"/>
    <property type="project" value="UniProtKB-UniRule"/>
</dbReference>
<dbReference type="Pfam" id="PF13361">
    <property type="entry name" value="UvrD_C"/>
    <property type="match status" value="2"/>
</dbReference>
<evidence type="ECO:0000256" key="13">
    <source>
        <dbReference type="ARBA" id="ARBA00034808"/>
    </source>
</evidence>
<accession>A0A5B8Y667</accession>
<keyword evidence="2" id="KW-0540">Nuclease</keyword>
<keyword evidence="10" id="KW-0234">DNA repair</keyword>
<proteinExistence type="inferred from homology"/>
<dbReference type="CDD" id="cd17932">
    <property type="entry name" value="DEXQc_UvrD"/>
    <property type="match status" value="1"/>
</dbReference>
<evidence type="ECO:0000256" key="15">
    <source>
        <dbReference type="PROSITE-ProRule" id="PRU00560"/>
    </source>
</evidence>
<dbReference type="AlphaFoldDB" id="A0A4Y6PVE1"/>
<dbReference type="Pfam" id="PF00580">
    <property type="entry name" value="UvrD-helicase"/>
    <property type="match status" value="1"/>
</dbReference>
<feature type="domain" description="UvrD-like helicase C-terminal" evidence="17">
    <location>
        <begin position="304"/>
        <end position="588"/>
    </location>
</feature>
<evidence type="ECO:0000256" key="8">
    <source>
        <dbReference type="ARBA" id="ARBA00022840"/>
    </source>
</evidence>
<dbReference type="Gene3D" id="1.10.10.160">
    <property type="match status" value="1"/>
</dbReference>
<dbReference type="PROSITE" id="PS51198">
    <property type="entry name" value="UVRD_HELICASE_ATP_BIND"/>
    <property type="match status" value="1"/>
</dbReference>
<comment type="catalytic activity">
    <reaction evidence="12">
        <text>Couples ATP hydrolysis with the unwinding of duplex DNA by translocating in the 3'-5' direction.</text>
        <dbReference type="EC" id="5.6.2.4"/>
    </reaction>
</comment>
<evidence type="ECO:0000313" key="18">
    <source>
        <dbReference type="EMBL" id="QDG52089.1"/>
    </source>
</evidence>
<keyword evidence="5 15" id="KW-0378">Hydrolase</keyword>
<evidence type="ECO:0000313" key="19">
    <source>
        <dbReference type="Proteomes" id="UP000315995"/>
    </source>
</evidence>
<dbReference type="GO" id="GO:0000725">
    <property type="term" value="P:recombinational repair"/>
    <property type="evidence" value="ECO:0007669"/>
    <property type="project" value="TreeGrafter"/>
</dbReference>
<sequence length="950" mass="108530">MRYTDAQQRAMQLVEPNVQIIACAGSGKTQVLAERTANLLALPDVSPRNIVAFTFTEKAAAELNARIIKSAERKLGPTDGMAEMYVGTIHGFCLDFLQTYLYEFLKYNVLSQVQTELLIARNKVKCGLSGVEVYDKEGNKKRDEDGEVETLTRRTFDVRVFLEALNVLREDKVDTAQVPEPLRRALRMYTDLLDEHRYLDYSRIQHEAVKALGDPDDPVRLHAQKLLADRIRYVIVDEYQDVNPLQEALIRRLYGLGANICVVGDDDQTIYQWRGSEVRNIITFCDRYERVESVKMGENFRSSMGIVDTAKRIAELNEERLDKPVAAAGHQPFDFGDLLTLSFDTPASEAAWIADKLVHLRGMPLQDRRDEPARGLDWSDFAVLLRTIKDRTAGPLAEAFKARDIPFIVGGFTSLFEADEINAAEGLFRYVTQDVYEPDEDEEVVDEARLRELWKSARVGLTDDDLTRGIAVLDSARDWTASTRWAAYNIQRTFLNFLEAVELREERIPPMASGDPRADVVYCNLGKFSQVISDFEQIHFQSEPKEKYLTFVRWLKYAAPDHYDEGMDTDAFARPNAVQISTIHQAKGREWAAVFAPALQKDHFPSRGPFGRTKWHLMPSSAVENAARYDGSVEDERRLLYVALTRSKKYFFASFAPDPTKKRWYQKPSPFFKELSDSPRVLTREPRRRAVDKLEPSALQDVPPVVLSFSELRYFYMCPYQFKLRFLYGFNPPIHEALGFGKSLHDALAEMHKRAQAGEHVDHDEVDALVSRHFHIPFAYPELRDQLHEAAVEAVDRYLTRNDEVLDQVVHAEKQVEIQVEPEITVNGRVDLIKRLDTGEVSIVDFKSSQRPIDEEVTPEQLHTYAIGYRALTGEDADLVEILNLDERGHTVRELVDDEMLQTTAQRIRRAGSSIRDNDFARLEHWCGTCEQCDLAGICRDRGGRAIRAT</sequence>
<evidence type="ECO:0000256" key="7">
    <source>
        <dbReference type="ARBA" id="ARBA00022839"/>
    </source>
</evidence>
<dbReference type="InterPro" id="IPR000212">
    <property type="entry name" value="DNA_helicase_UvrD/REP"/>
</dbReference>
<evidence type="ECO:0000256" key="1">
    <source>
        <dbReference type="ARBA" id="ARBA00009922"/>
    </source>
</evidence>